<sequence length="354" mass="39034">MPVSLFEPRTMLEMVNSEFRARSFLRDRYFPISNKKTFNTPSVDIDIKGPGKRKLAPFVSPRIGGTLDLRNGYKTTTYKPAFIAPYRVCTAEDALQRLPGEHLYSGRSPEERAASILADDLNEMDKEITRTEEVMCAQALTTGKILIKGEGVDDQVDFWADLAAADKPASTVSTLWTASGADPLGDLRAVCRTISQKSGLTPVEVVAGSKAVDAMLNALKGDNTALNSRRIDMGQINPRELEDGVQYVGALRLPNLDVFTYDETYYDEATSTNKAMIPEDSVLIACRGVKTTRAYGVVDVVNDKEDKVEFVEGDRVPLSWVQRSNPAGRIVQLKSAPLMIVNEPLGFYILKVTN</sequence>
<dbReference type="OrthoDB" id="5449178at2"/>
<evidence type="ECO:0000313" key="1">
    <source>
        <dbReference type="EMBL" id="SFJ74404.1"/>
    </source>
</evidence>
<dbReference type="EMBL" id="FOSF01000001">
    <property type="protein sequence ID" value="SFJ74404.1"/>
    <property type="molecule type" value="Genomic_DNA"/>
</dbReference>
<name>A0A662Z810_9GAMM</name>
<gene>
    <name evidence="1" type="ORF">SAMN04487865_1001123</name>
</gene>
<keyword evidence="2" id="KW-1185">Reference proteome</keyword>
<protein>
    <submittedName>
        <fullName evidence="1">Phage major capsid protein E</fullName>
    </submittedName>
</protein>
<accession>A0A662Z810</accession>
<dbReference type="Pfam" id="PF03864">
    <property type="entry name" value="Phage_cap_E"/>
    <property type="match status" value="1"/>
</dbReference>
<dbReference type="Gene3D" id="3.15.30.10">
    <property type="entry name" value="putative capsid protein of prophage domain like"/>
    <property type="match status" value="1"/>
</dbReference>
<organism evidence="1 2">
    <name type="scientific">Succinivibrio dextrinosolvens</name>
    <dbReference type="NCBI Taxonomy" id="83771"/>
    <lineage>
        <taxon>Bacteria</taxon>
        <taxon>Pseudomonadati</taxon>
        <taxon>Pseudomonadota</taxon>
        <taxon>Gammaproteobacteria</taxon>
        <taxon>Aeromonadales</taxon>
        <taxon>Succinivibrionaceae</taxon>
        <taxon>Succinivibrio</taxon>
    </lineage>
</organism>
<dbReference type="Gene3D" id="3.30.1930.10">
    <property type="entry name" value="capsid protein of prophage domain"/>
    <property type="match status" value="1"/>
</dbReference>
<dbReference type="Proteomes" id="UP000243374">
    <property type="component" value="Unassembled WGS sequence"/>
</dbReference>
<reference evidence="1 2" key="1">
    <citation type="submission" date="2016-10" db="EMBL/GenBank/DDBJ databases">
        <authorList>
            <person name="Varghese N."/>
            <person name="Submissions S."/>
        </authorList>
    </citation>
    <scope>NUCLEOTIDE SEQUENCE [LARGE SCALE GENOMIC DNA]</scope>
    <source>
        <strain evidence="1 2">22B</strain>
    </source>
</reference>
<proteinExistence type="predicted"/>
<evidence type="ECO:0000313" key="2">
    <source>
        <dbReference type="Proteomes" id="UP000243374"/>
    </source>
</evidence>
<dbReference type="AlphaFoldDB" id="A0A662Z810"/>
<dbReference type="RefSeq" id="WP_074837980.1">
    <property type="nucleotide sequence ID" value="NZ_CP047056.1"/>
</dbReference>
<dbReference type="InterPro" id="IPR005564">
    <property type="entry name" value="Major_capsid_GpE"/>
</dbReference>